<keyword evidence="2" id="KW-1185">Reference proteome</keyword>
<organism evidence="1 2">
    <name type="scientific">Blattamonas nauphoetae</name>
    <dbReference type="NCBI Taxonomy" id="2049346"/>
    <lineage>
        <taxon>Eukaryota</taxon>
        <taxon>Metamonada</taxon>
        <taxon>Preaxostyla</taxon>
        <taxon>Oxymonadida</taxon>
        <taxon>Blattamonas</taxon>
    </lineage>
</organism>
<dbReference type="Gene3D" id="3.50.50.60">
    <property type="entry name" value="FAD/NAD(P)-binding domain"/>
    <property type="match status" value="1"/>
</dbReference>
<dbReference type="SUPFAM" id="SSF51905">
    <property type="entry name" value="FAD/NAD(P)-binding domain"/>
    <property type="match status" value="1"/>
</dbReference>
<evidence type="ECO:0008006" key="3">
    <source>
        <dbReference type="Google" id="ProtNLM"/>
    </source>
</evidence>
<reference evidence="1 2" key="1">
    <citation type="journal article" date="2022" name="bioRxiv">
        <title>Genomics of Preaxostyla Flagellates Illuminates Evolutionary Transitions and the Path Towards Mitochondrial Loss.</title>
        <authorList>
            <person name="Novak L.V.F."/>
            <person name="Treitli S.C."/>
            <person name="Pyrih J."/>
            <person name="Halakuc P."/>
            <person name="Pipaliya S.V."/>
            <person name="Vacek V."/>
            <person name="Brzon O."/>
            <person name="Soukal P."/>
            <person name="Eme L."/>
            <person name="Dacks J.B."/>
            <person name="Karnkowska A."/>
            <person name="Elias M."/>
            <person name="Hampl V."/>
        </authorList>
    </citation>
    <scope>NUCLEOTIDE SEQUENCE [LARGE SCALE GENOMIC DNA]</scope>
    <source>
        <strain evidence="1">NAU3</strain>
        <tissue evidence="1">Gut</tissue>
    </source>
</reference>
<dbReference type="InterPro" id="IPR036188">
    <property type="entry name" value="FAD/NAD-bd_sf"/>
</dbReference>
<sequence>MGLTFYLDDPKFKFGMGAIVLGAMLAHQIRKIFRKRKEINDMRKVDYSGQYEDVVIIGGGISGLATAIDIQDNENIKSITILERSDNERNQPITKMSGNVAKIFPDPRKTIDIFDSQAMDMIQTLLKGKGSDFETKCYKFENETIIAPLGHKISLPTTSYACVRLDLINSLSKLINTKKVKIHFSSEVKSCKYTPAKSKWLIRFESSGKNCSKTARMVVVAEGPRGDIVRSLGLMNEGVHPPVAYQISNLAFQSKRDDPSLLLQQSGYSLVTDYSALPVPNTVHALQTTSQTVPLNAILFPNPTYNMTDIVKALPGYPQPLTPSPQNSPNCPTSDLQSVALLRLANRIFEPFLFNLVVVGGAGAFCAGNGSHILFSLRTAKLATDAISTAFAEKNWTHPHFKRTYGKAIASEIKKPLSRSFKFTRRLKKEPSLLDAFVFLMNQEQGEKQPWTELFKKLLNGQVSTFQLKKPQIKCALSSAKKAATREHATKNKHL</sequence>
<dbReference type="Proteomes" id="UP001281761">
    <property type="component" value="Unassembled WGS sequence"/>
</dbReference>
<dbReference type="EMBL" id="JARBJD010000011">
    <property type="protein sequence ID" value="KAK2962322.1"/>
    <property type="molecule type" value="Genomic_DNA"/>
</dbReference>
<evidence type="ECO:0000313" key="1">
    <source>
        <dbReference type="EMBL" id="KAK2962322.1"/>
    </source>
</evidence>
<proteinExistence type="predicted"/>
<name>A0ABQ9YEY0_9EUKA</name>
<comment type="caution">
    <text evidence="1">The sequence shown here is derived from an EMBL/GenBank/DDBJ whole genome shotgun (WGS) entry which is preliminary data.</text>
</comment>
<accession>A0ABQ9YEY0</accession>
<protein>
    <recommendedName>
        <fullName evidence="3">FAD dependent oxidoreductase domain-containing protein</fullName>
    </recommendedName>
</protein>
<gene>
    <name evidence="1" type="ORF">BLNAU_2565</name>
</gene>
<evidence type="ECO:0000313" key="2">
    <source>
        <dbReference type="Proteomes" id="UP001281761"/>
    </source>
</evidence>